<dbReference type="EnsemblPlants" id="Kaladp0034s0197.1.v1.1">
    <property type="protein sequence ID" value="Kaladp0034s0197.1.v1.1"/>
    <property type="gene ID" value="Kaladp0034s0197.v1.1"/>
</dbReference>
<sequence>MGLGSWMVSSGLVVKITSKQPRPLKLASQINQQSPHRLSIFHRIPSIYGRTKEIRRGKGHLRMDNPH</sequence>
<evidence type="ECO:0000313" key="1">
    <source>
        <dbReference type="EnsemblPlants" id="Kaladp0034s0197.1.v1.1"/>
    </source>
</evidence>
<evidence type="ECO:0000313" key="2">
    <source>
        <dbReference type="Proteomes" id="UP000594263"/>
    </source>
</evidence>
<dbReference type="AlphaFoldDB" id="A0A7N0ZU76"/>
<dbReference type="Gramene" id="Kaladp0034s0197.1.v1.1">
    <property type="protein sequence ID" value="Kaladp0034s0197.1.v1.1"/>
    <property type="gene ID" value="Kaladp0034s0197.v1.1"/>
</dbReference>
<proteinExistence type="predicted"/>
<keyword evidence="2" id="KW-1185">Reference proteome</keyword>
<accession>A0A7N0ZU76</accession>
<protein>
    <submittedName>
        <fullName evidence="1">Uncharacterized protein</fullName>
    </submittedName>
</protein>
<organism evidence="1 2">
    <name type="scientific">Kalanchoe fedtschenkoi</name>
    <name type="common">Lavender scallops</name>
    <name type="synonym">South American air plant</name>
    <dbReference type="NCBI Taxonomy" id="63787"/>
    <lineage>
        <taxon>Eukaryota</taxon>
        <taxon>Viridiplantae</taxon>
        <taxon>Streptophyta</taxon>
        <taxon>Embryophyta</taxon>
        <taxon>Tracheophyta</taxon>
        <taxon>Spermatophyta</taxon>
        <taxon>Magnoliopsida</taxon>
        <taxon>eudicotyledons</taxon>
        <taxon>Gunneridae</taxon>
        <taxon>Pentapetalae</taxon>
        <taxon>Saxifragales</taxon>
        <taxon>Crassulaceae</taxon>
        <taxon>Kalanchoe</taxon>
    </lineage>
</organism>
<name>A0A7N0ZU76_KALFE</name>
<dbReference type="Proteomes" id="UP000594263">
    <property type="component" value="Unplaced"/>
</dbReference>
<reference evidence="1" key="1">
    <citation type="submission" date="2021-01" db="UniProtKB">
        <authorList>
            <consortium name="EnsemblPlants"/>
        </authorList>
    </citation>
    <scope>IDENTIFICATION</scope>
</reference>